<dbReference type="AlphaFoldDB" id="A0A150KNN6"/>
<organism evidence="3 4">
    <name type="scientific">Heyndrickxia sporothermodurans</name>
    <dbReference type="NCBI Taxonomy" id="46224"/>
    <lineage>
        <taxon>Bacteria</taxon>
        <taxon>Bacillati</taxon>
        <taxon>Bacillota</taxon>
        <taxon>Bacilli</taxon>
        <taxon>Bacillales</taxon>
        <taxon>Bacillaceae</taxon>
        <taxon>Heyndrickxia</taxon>
    </lineage>
</organism>
<dbReference type="InterPro" id="IPR050625">
    <property type="entry name" value="ParA/MinD_ATPase"/>
</dbReference>
<dbReference type="Proteomes" id="UP000075666">
    <property type="component" value="Unassembled WGS sequence"/>
</dbReference>
<dbReference type="InterPro" id="IPR033875">
    <property type="entry name" value="FlhG"/>
</dbReference>
<dbReference type="GO" id="GO:0016887">
    <property type="term" value="F:ATP hydrolysis activity"/>
    <property type="evidence" value="ECO:0007669"/>
    <property type="project" value="TreeGrafter"/>
</dbReference>
<evidence type="ECO:0000256" key="2">
    <source>
        <dbReference type="ARBA" id="ARBA00022840"/>
    </source>
</evidence>
<dbReference type="OrthoDB" id="9816297at2"/>
<gene>
    <name evidence="3" type="ORF">B4102_1039</name>
</gene>
<dbReference type="STRING" id="46224.B4102_1039"/>
<dbReference type="InterPro" id="IPR033756">
    <property type="entry name" value="YlxH/NBP35"/>
</dbReference>
<dbReference type="CDD" id="cd02038">
    <property type="entry name" value="FlhG-like"/>
    <property type="match status" value="1"/>
</dbReference>
<sequence length="286" mass="32346">MSDQAEKLRKKLKAIESTPAKTIAVVSGKGGVGKSNITVNTAFSLAQKGNKVLIFDFDIGMGNINVLLGVDTKYTISDYIEKDIPINEIIFSGPNNISYISAGNGFSKVLELDHIFVQRLLEELEKLQYQYDFILFDMGAGATTVNLQILLSVDDIFVVTTPEPTSVTDAYSMMKYIVLQSLENNLFLICNRSEKEKEGIITVNRLQTVMKKFLNKDIHILGILPEDSHVRKAVIRQIPFYTEFPHSSISEKLEKLVKNYLGETKYEKQSSQSNPFIRKLRSFFER</sequence>
<dbReference type="PANTHER" id="PTHR43384">
    <property type="entry name" value="SEPTUM SITE-DETERMINING PROTEIN MIND HOMOLOG, CHLOROPLASTIC-RELATED"/>
    <property type="match status" value="1"/>
</dbReference>
<dbReference type="GO" id="GO:0005829">
    <property type="term" value="C:cytosol"/>
    <property type="evidence" value="ECO:0007669"/>
    <property type="project" value="TreeGrafter"/>
</dbReference>
<dbReference type="SUPFAM" id="SSF52540">
    <property type="entry name" value="P-loop containing nucleoside triphosphate hydrolases"/>
    <property type="match status" value="1"/>
</dbReference>
<keyword evidence="1" id="KW-0547">Nucleotide-binding</keyword>
<dbReference type="InterPro" id="IPR025501">
    <property type="entry name" value="MinD_FleN"/>
</dbReference>
<keyword evidence="2" id="KW-0067">ATP-binding</keyword>
<dbReference type="RefSeq" id="WP_066233103.1">
    <property type="nucleotide sequence ID" value="NZ_JBHJSX010000002.1"/>
</dbReference>
<dbReference type="GO" id="GO:0005524">
    <property type="term" value="F:ATP binding"/>
    <property type="evidence" value="ECO:0007669"/>
    <property type="project" value="UniProtKB-KW"/>
</dbReference>
<name>A0A150KNN6_9BACI</name>
<accession>A0A150KNN6</accession>
<dbReference type="PANTHER" id="PTHR43384:SF4">
    <property type="entry name" value="CELLULOSE BIOSYNTHESIS PROTEIN BCSQ-RELATED"/>
    <property type="match status" value="1"/>
</dbReference>
<dbReference type="EMBL" id="LQYN01000073">
    <property type="protein sequence ID" value="KYD00027.1"/>
    <property type="molecule type" value="Genomic_DNA"/>
</dbReference>
<comment type="caution">
    <text evidence="3">The sequence shown here is derived from an EMBL/GenBank/DDBJ whole genome shotgun (WGS) entry which is preliminary data.</text>
</comment>
<dbReference type="PATRIC" id="fig|46224.3.peg.3765"/>
<dbReference type="GO" id="GO:0051782">
    <property type="term" value="P:negative regulation of cell division"/>
    <property type="evidence" value="ECO:0007669"/>
    <property type="project" value="TreeGrafter"/>
</dbReference>
<dbReference type="PIRSF" id="PIRSF003092">
    <property type="entry name" value="MinD"/>
    <property type="match status" value="1"/>
</dbReference>
<keyword evidence="4" id="KW-1185">Reference proteome</keyword>
<dbReference type="Gene3D" id="3.40.50.300">
    <property type="entry name" value="P-loop containing nucleotide triphosphate hydrolases"/>
    <property type="match status" value="1"/>
</dbReference>
<protein>
    <submittedName>
        <fullName evidence="3">Uncharacterized protein</fullName>
    </submittedName>
</protein>
<dbReference type="GO" id="GO:0009898">
    <property type="term" value="C:cytoplasmic side of plasma membrane"/>
    <property type="evidence" value="ECO:0007669"/>
    <property type="project" value="TreeGrafter"/>
</dbReference>
<evidence type="ECO:0000313" key="4">
    <source>
        <dbReference type="Proteomes" id="UP000075666"/>
    </source>
</evidence>
<dbReference type="InterPro" id="IPR027417">
    <property type="entry name" value="P-loop_NTPase"/>
</dbReference>
<proteinExistence type="predicted"/>
<dbReference type="Pfam" id="PF10609">
    <property type="entry name" value="ParA"/>
    <property type="match status" value="1"/>
</dbReference>
<evidence type="ECO:0000313" key="3">
    <source>
        <dbReference type="EMBL" id="KYD00027.1"/>
    </source>
</evidence>
<evidence type="ECO:0000256" key="1">
    <source>
        <dbReference type="ARBA" id="ARBA00022741"/>
    </source>
</evidence>
<reference evidence="3 4" key="1">
    <citation type="submission" date="2016-01" db="EMBL/GenBank/DDBJ databases">
        <title>Genome Sequences of Twelve Sporeforming Bacillus Species Isolated from Foods.</title>
        <authorList>
            <person name="Berendsen E.M."/>
            <person name="Wells-Bennik M.H."/>
            <person name="Krawcyk A.O."/>
            <person name="De Jong A."/>
            <person name="Holsappel S."/>
            <person name="Eijlander R.T."/>
            <person name="Kuipers O.P."/>
        </authorList>
    </citation>
    <scope>NUCLEOTIDE SEQUENCE [LARGE SCALE GENOMIC DNA]</scope>
    <source>
        <strain evidence="3 4">B4102</strain>
    </source>
</reference>